<dbReference type="InterPro" id="IPR013325">
    <property type="entry name" value="RNA_pol_sigma_r2"/>
</dbReference>
<accession>A0A3D8GQD4</accession>
<dbReference type="OrthoDB" id="9794508at2"/>
<dbReference type="InterPro" id="IPR039425">
    <property type="entry name" value="RNA_pol_sigma-70-like"/>
</dbReference>
<gene>
    <name evidence="7" type="ORF">DRW41_11350</name>
</gene>
<evidence type="ECO:0008006" key="9">
    <source>
        <dbReference type="Google" id="ProtNLM"/>
    </source>
</evidence>
<evidence type="ECO:0000313" key="8">
    <source>
        <dbReference type="Proteomes" id="UP000257144"/>
    </source>
</evidence>
<comment type="caution">
    <text evidence="7">The sequence shown here is derived from an EMBL/GenBank/DDBJ whole genome shotgun (WGS) entry which is preliminary data.</text>
</comment>
<evidence type="ECO:0000256" key="4">
    <source>
        <dbReference type="ARBA" id="ARBA00023163"/>
    </source>
</evidence>
<dbReference type="Gene3D" id="1.10.10.10">
    <property type="entry name" value="Winged helix-like DNA-binding domain superfamily/Winged helix DNA-binding domain"/>
    <property type="match status" value="1"/>
</dbReference>
<organism evidence="7 8">
    <name type="scientific">Neobacillus piezotolerans</name>
    <dbReference type="NCBI Taxonomy" id="2259171"/>
    <lineage>
        <taxon>Bacteria</taxon>
        <taxon>Bacillati</taxon>
        <taxon>Bacillota</taxon>
        <taxon>Bacilli</taxon>
        <taxon>Bacillales</taxon>
        <taxon>Bacillaceae</taxon>
        <taxon>Neobacillus</taxon>
    </lineage>
</organism>
<protein>
    <recommendedName>
        <fullName evidence="9">RNA polymerase subunit sigma</fullName>
    </recommendedName>
</protein>
<keyword evidence="2" id="KW-0805">Transcription regulation</keyword>
<feature type="domain" description="RNA polymerase sigma-70 region 2" evidence="5">
    <location>
        <begin position="48"/>
        <end position="112"/>
    </location>
</feature>
<dbReference type="SUPFAM" id="SSF88946">
    <property type="entry name" value="Sigma2 domain of RNA polymerase sigma factors"/>
    <property type="match status" value="1"/>
</dbReference>
<sequence>MKPMKRFRCLKGEEKGGSILESNELHAIYPNNIDCLDTAKLFKQLMDLYTEKVYLLAYSFVKDRGLAEDISQEVFLKVYKYLDRYRGEAELGTWIYRITVNTSKDFLKKKSWKQLLLQKSFFEGLKRTESTETSFFKADQNEQLLQTVLTLPVKYREVIVLFYFYDVTIHKLAEMLHLNTNSVKTRLSRGRDILKRKLKAKGGVEFYGERVEKRL</sequence>
<dbReference type="Pfam" id="PF08281">
    <property type="entry name" value="Sigma70_r4_2"/>
    <property type="match status" value="1"/>
</dbReference>
<dbReference type="EMBL" id="QNQT01000004">
    <property type="protein sequence ID" value="RDU36648.1"/>
    <property type="molecule type" value="Genomic_DNA"/>
</dbReference>
<evidence type="ECO:0000256" key="1">
    <source>
        <dbReference type="ARBA" id="ARBA00010641"/>
    </source>
</evidence>
<name>A0A3D8GQD4_9BACI</name>
<dbReference type="Pfam" id="PF04542">
    <property type="entry name" value="Sigma70_r2"/>
    <property type="match status" value="1"/>
</dbReference>
<dbReference type="InterPro" id="IPR014284">
    <property type="entry name" value="RNA_pol_sigma-70_dom"/>
</dbReference>
<dbReference type="InterPro" id="IPR013324">
    <property type="entry name" value="RNA_pol_sigma_r3/r4-like"/>
</dbReference>
<proteinExistence type="inferred from homology"/>
<keyword evidence="4" id="KW-0804">Transcription</keyword>
<keyword evidence="8" id="KW-1185">Reference proteome</keyword>
<dbReference type="NCBIfam" id="TIGR02937">
    <property type="entry name" value="sigma70-ECF"/>
    <property type="match status" value="1"/>
</dbReference>
<evidence type="ECO:0000259" key="6">
    <source>
        <dbReference type="Pfam" id="PF08281"/>
    </source>
</evidence>
<dbReference type="Proteomes" id="UP000257144">
    <property type="component" value="Unassembled WGS sequence"/>
</dbReference>
<dbReference type="GO" id="GO:0003677">
    <property type="term" value="F:DNA binding"/>
    <property type="evidence" value="ECO:0007669"/>
    <property type="project" value="InterPro"/>
</dbReference>
<keyword evidence="3" id="KW-0731">Sigma factor</keyword>
<dbReference type="SUPFAM" id="SSF88659">
    <property type="entry name" value="Sigma3 and sigma4 domains of RNA polymerase sigma factors"/>
    <property type="match status" value="1"/>
</dbReference>
<dbReference type="CDD" id="cd06171">
    <property type="entry name" value="Sigma70_r4"/>
    <property type="match status" value="1"/>
</dbReference>
<reference evidence="7 8" key="1">
    <citation type="submission" date="2018-07" db="EMBL/GenBank/DDBJ databases">
        <title>Bacillus sp. YLB-04 draft genome sequence.</title>
        <authorList>
            <person name="Yu L."/>
            <person name="Tang X."/>
        </authorList>
    </citation>
    <scope>NUCLEOTIDE SEQUENCE [LARGE SCALE GENOMIC DNA]</scope>
    <source>
        <strain evidence="7 8">YLB-04</strain>
    </source>
</reference>
<dbReference type="GO" id="GO:0016987">
    <property type="term" value="F:sigma factor activity"/>
    <property type="evidence" value="ECO:0007669"/>
    <property type="project" value="UniProtKB-KW"/>
</dbReference>
<evidence type="ECO:0000313" key="7">
    <source>
        <dbReference type="EMBL" id="RDU36648.1"/>
    </source>
</evidence>
<dbReference type="PANTHER" id="PTHR43133">
    <property type="entry name" value="RNA POLYMERASE ECF-TYPE SIGMA FACTO"/>
    <property type="match status" value="1"/>
</dbReference>
<dbReference type="InterPro" id="IPR013249">
    <property type="entry name" value="RNA_pol_sigma70_r4_t2"/>
</dbReference>
<evidence type="ECO:0000256" key="3">
    <source>
        <dbReference type="ARBA" id="ARBA00023082"/>
    </source>
</evidence>
<dbReference type="PANTHER" id="PTHR43133:SF60">
    <property type="entry name" value="RNA POLYMERASE SIGMA FACTOR SIGV"/>
    <property type="match status" value="1"/>
</dbReference>
<evidence type="ECO:0000259" key="5">
    <source>
        <dbReference type="Pfam" id="PF04542"/>
    </source>
</evidence>
<dbReference type="Gene3D" id="1.10.1740.10">
    <property type="match status" value="1"/>
</dbReference>
<dbReference type="InterPro" id="IPR036388">
    <property type="entry name" value="WH-like_DNA-bd_sf"/>
</dbReference>
<comment type="similarity">
    <text evidence="1">Belongs to the sigma-70 factor family. ECF subfamily.</text>
</comment>
<dbReference type="AlphaFoldDB" id="A0A3D8GQD4"/>
<dbReference type="GO" id="GO:0006352">
    <property type="term" value="P:DNA-templated transcription initiation"/>
    <property type="evidence" value="ECO:0007669"/>
    <property type="project" value="InterPro"/>
</dbReference>
<dbReference type="InterPro" id="IPR007627">
    <property type="entry name" value="RNA_pol_sigma70_r2"/>
</dbReference>
<feature type="domain" description="RNA polymerase sigma factor 70 region 4 type 2" evidence="6">
    <location>
        <begin position="142"/>
        <end position="191"/>
    </location>
</feature>
<evidence type="ECO:0000256" key="2">
    <source>
        <dbReference type="ARBA" id="ARBA00023015"/>
    </source>
</evidence>